<keyword evidence="2" id="KW-0418">Kinase</keyword>
<evidence type="ECO:0000313" key="2">
    <source>
        <dbReference type="EMBL" id="GES90711.1"/>
    </source>
</evidence>
<name>A0A8H3QSY6_9GLOM</name>
<dbReference type="PROSITE" id="PS50011">
    <property type="entry name" value="PROTEIN_KINASE_DOM"/>
    <property type="match status" value="1"/>
</dbReference>
<dbReference type="InterPro" id="IPR000719">
    <property type="entry name" value="Prot_kinase_dom"/>
</dbReference>
<protein>
    <submittedName>
        <fullName evidence="2">Kinase-like domain-containing protein</fullName>
    </submittedName>
</protein>
<dbReference type="AlphaFoldDB" id="A0A8H3QSY6"/>
<dbReference type="GO" id="GO:0004674">
    <property type="term" value="F:protein serine/threonine kinase activity"/>
    <property type="evidence" value="ECO:0007669"/>
    <property type="project" value="TreeGrafter"/>
</dbReference>
<dbReference type="PANTHER" id="PTHR44329:SF289">
    <property type="entry name" value="SERINE_THREONINE-PROTEIN KINASE VIK"/>
    <property type="match status" value="1"/>
</dbReference>
<keyword evidence="2" id="KW-0808">Transferase</keyword>
<dbReference type="EMBL" id="BLAL01000196">
    <property type="protein sequence ID" value="GES90711.1"/>
    <property type="molecule type" value="Genomic_DNA"/>
</dbReference>
<comment type="caution">
    <text evidence="2">The sequence shown here is derived from an EMBL/GenBank/DDBJ whole genome shotgun (WGS) entry which is preliminary data.</text>
</comment>
<dbReference type="InterPro" id="IPR011009">
    <property type="entry name" value="Kinase-like_dom_sf"/>
</dbReference>
<dbReference type="GO" id="GO:0005524">
    <property type="term" value="F:ATP binding"/>
    <property type="evidence" value="ECO:0007669"/>
    <property type="project" value="InterPro"/>
</dbReference>
<dbReference type="SUPFAM" id="SSF56112">
    <property type="entry name" value="Protein kinase-like (PK-like)"/>
    <property type="match status" value="1"/>
</dbReference>
<evidence type="ECO:0000313" key="3">
    <source>
        <dbReference type="Proteomes" id="UP000615446"/>
    </source>
</evidence>
<sequence>MALVNINDDKSFDPTPKLKSSPIPILFVSFNYDDKYCIYCGDKYIETLFTRVSESYEIHQKYCKKCLSSYISKITDNKKYLDVYILTKNLECNEHEISRAKVPQNIQECCRNCLEILCFKQIPVNYCYNSYNVPSGFYYNLYKNMIESEKYCKLCGKSFCQRTDYEMKYFKLCSDCYLISTECIESTLTKKPIHIIYLPWWHTDSEYCLTTNIIFGFTNQSQCKKCKRVSSVIINISDITRINSGNSVLDDFLINLRFDYLKETVKELKNIGITGYFIPYSLATYIYGHNFFKRHYKILMEWIPYSQFTNVKEVARGGFSIIYRATWLDGPMIGLHFGLKNILTETTERNSNETIILKRFKNSQEISKHFLNELKSNHHCYDSYDSMNHYINKTYGFTKDPESDDYIIVMEYASGGDLHNFLQKNFIKITWWNKISILRQISGGLKIIHESNFIHRDFHSGNILIDSSIQENYRWRIGDLGLSQPVNNTSSNNEIYGVIPYIAPEIFREDTPECYANLMKSCWNSDPKKRPTILDIFYKKLFKQDKMWKTRFEQAEIKRKKLIESGKLGPKKSHPKAIYTSSSLSFFISKCSSASSYSKTKNLFLDSNVYLDYTSKELDLDIDIESSNILGIKRNIEELNVNSNGNNDLMNKIKNQKKLKIL</sequence>
<proteinExistence type="predicted"/>
<dbReference type="OrthoDB" id="5979581at2759"/>
<dbReference type="PANTHER" id="PTHR44329">
    <property type="entry name" value="SERINE/THREONINE-PROTEIN KINASE TNNI3K-RELATED"/>
    <property type="match status" value="1"/>
</dbReference>
<dbReference type="Gene3D" id="1.10.510.10">
    <property type="entry name" value="Transferase(Phosphotransferase) domain 1"/>
    <property type="match status" value="1"/>
</dbReference>
<dbReference type="Proteomes" id="UP000615446">
    <property type="component" value="Unassembled WGS sequence"/>
</dbReference>
<dbReference type="InterPro" id="IPR051681">
    <property type="entry name" value="Ser/Thr_Kinases-Pseudokinases"/>
</dbReference>
<organism evidence="2 3">
    <name type="scientific">Rhizophagus clarus</name>
    <dbReference type="NCBI Taxonomy" id="94130"/>
    <lineage>
        <taxon>Eukaryota</taxon>
        <taxon>Fungi</taxon>
        <taxon>Fungi incertae sedis</taxon>
        <taxon>Mucoromycota</taxon>
        <taxon>Glomeromycotina</taxon>
        <taxon>Glomeromycetes</taxon>
        <taxon>Glomerales</taxon>
        <taxon>Glomeraceae</taxon>
        <taxon>Rhizophagus</taxon>
    </lineage>
</organism>
<accession>A0A8H3QSY6</accession>
<dbReference type="Pfam" id="PF00069">
    <property type="entry name" value="Pkinase"/>
    <property type="match status" value="1"/>
</dbReference>
<gene>
    <name evidence="2" type="ORF">RCL2_001754500</name>
</gene>
<evidence type="ECO:0000259" key="1">
    <source>
        <dbReference type="PROSITE" id="PS50011"/>
    </source>
</evidence>
<feature type="domain" description="Protein kinase" evidence="1">
    <location>
        <begin position="308"/>
        <end position="611"/>
    </location>
</feature>
<reference evidence="2" key="1">
    <citation type="submission" date="2019-10" db="EMBL/GenBank/DDBJ databases">
        <title>Conservation and host-specific expression of non-tandemly repeated heterogenous ribosome RNA gene in arbuscular mycorrhizal fungi.</title>
        <authorList>
            <person name="Maeda T."/>
            <person name="Kobayashi Y."/>
            <person name="Nakagawa T."/>
            <person name="Ezawa T."/>
            <person name="Yamaguchi K."/>
            <person name="Bino T."/>
            <person name="Nishimoto Y."/>
            <person name="Shigenobu S."/>
            <person name="Kawaguchi M."/>
        </authorList>
    </citation>
    <scope>NUCLEOTIDE SEQUENCE</scope>
    <source>
        <strain evidence="2">HR1</strain>
    </source>
</reference>